<dbReference type="CDD" id="cd09823">
    <property type="entry name" value="peroxinectin_like"/>
    <property type="match status" value="1"/>
</dbReference>
<name>A0A182I860_ANOAR</name>
<comment type="subcellular location">
    <subcellularLocation>
        <location evidence="1">Secreted</location>
    </subcellularLocation>
</comment>
<keyword evidence="7" id="KW-0560">Oxidoreductase</keyword>
<dbReference type="EMBL" id="APCN01002644">
    <property type="status" value="NOT_ANNOTATED_CDS"/>
    <property type="molecule type" value="Genomic_DNA"/>
</dbReference>
<dbReference type="PRINTS" id="PR00457">
    <property type="entry name" value="ANPEROXIDASE"/>
</dbReference>
<proteinExistence type="predicted"/>
<dbReference type="GO" id="GO:0022412">
    <property type="term" value="P:cellular process involved in reproduction in multicellular organism"/>
    <property type="evidence" value="ECO:0007669"/>
    <property type="project" value="UniProtKB-ARBA"/>
</dbReference>
<evidence type="ECO:0000256" key="9">
    <source>
        <dbReference type="ARBA" id="ARBA00023157"/>
    </source>
</evidence>
<evidence type="ECO:0000256" key="2">
    <source>
        <dbReference type="ARBA" id="ARBA00022525"/>
    </source>
</evidence>
<evidence type="ECO:0000313" key="11">
    <source>
        <dbReference type="EnsemblMetazoa" id="AARA009770-PA"/>
    </source>
</evidence>
<dbReference type="Proteomes" id="UP000075840">
    <property type="component" value="Unassembled WGS sequence"/>
</dbReference>
<keyword evidence="2" id="KW-0964">Secreted</keyword>
<accession>A0A182I860</accession>
<dbReference type="GO" id="GO:0046872">
    <property type="term" value="F:metal ion binding"/>
    <property type="evidence" value="ECO:0007669"/>
    <property type="project" value="UniProtKB-KW"/>
</dbReference>
<organism evidence="11 12">
    <name type="scientific">Anopheles arabiensis</name>
    <name type="common">Mosquito</name>
    <dbReference type="NCBI Taxonomy" id="7173"/>
    <lineage>
        <taxon>Eukaryota</taxon>
        <taxon>Metazoa</taxon>
        <taxon>Ecdysozoa</taxon>
        <taxon>Arthropoda</taxon>
        <taxon>Hexapoda</taxon>
        <taxon>Insecta</taxon>
        <taxon>Pterygota</taxon>
        <taxon>Neoptera</taxon>
        <taxon>Endopterygota</taxon>
        <taxon>Diptera</taxon>
        <taxon>Nematocera</taxon>
        <taxon>Culicoidea</taxon>
        <taxon>Culicidae</taxon>
        <taxon>Anophelinae</taxon>
        <taxon>Anopheles</taxon>
    </lineage>
</organism>
<evidence type="ECO:0000256" key="1">
    <source>
        <dbReference type="ARBA" id="ARBA00004613"/>
    </source>
</evidence>
<dbReference type="VEuPathDB" id="VectorBase:AARA009770"/>
<dbReference type="GO" id="GO:0005576">
    <property type="term" value="C:extracellular region"/>
    <property type="evidence" value="ECO:0007669"/>
    <property type="project" value="UniProtKB-SubCell"/>
</dbReference>
<reference evidence="11" key="1">
    <citation type="submission" date="2022-08" db="UniProtKB">
        <authorList>
            <consortium name="EnsemblMetazoa"/>
        </authorList>
    </citation>
    <scope>IDENTIFICATION</scope>
    <source>
        <strain evidence="11">Dongola</strain>
    </source>
</reference>
<dbReference type="GO" id="GO:0006979">
    <property type="term" value="P:response to oxidative stress"/>
    <property type="evidence" value="ECO:0007669"/>
    <property type="project" value="InterPro"/>
</dbReference>
<evidence type="ECO:0000256" key="3">
    <source>
        <dbReference type="ARBA" id="ARBA00022559"/>
    </source>
</evidence>
<evidence type="ECO:0000256" key="7">
    <source>
        <dbReference type="ARBA" id="ARBA00023002"/>
    </source>
</evidence>
<dbReference type="EnsemblMetazoa" id="AARA009770-RA">
    <property type="protein sequence ID" value="AARA009770-PA"/>
    <property type="gene ID" value="AARA009770"/>
</dbReference>
<keyword evidence="3" id="KW-0575">Peroxidase</keyword>
<dbReference type="Pfam" id="PF03098">
    <property type="entry name" value="An_peroxidase"/>
    <property type="match status" value="1"/>
</dbReference>
<keyword evidence="6" id="KW-0732">Signal</keyword>
<evidence type="ECO:0000256" key="5">
    <source>
        <dbReference type="ARBA" id="ARBA00022723"/>
    </source>
</evidence>
<dbReference type="GO" id="GO:0004601">
    <property type="term" value="F:peroxidase activity"/>
    <property type="evidence" value="ECO:0007669"/>
    <property type="project" value="UniProtKB-KW"/>
</dbReference>
<evidence type="ECO:0000256" key="10">
    <source>
        <dbReference type="ARBA" id="ARBA00023180"/>
    </source>
</evidence>
<dbReference type="Gene3D" id="1.10.640.10">
    <property type="entry name" value="Haem peroxidase domain superfamily, animal type"/>
    <property type="match status" value="1"/>
</dbReference>
<keyword evidence="4" id="KW-0349">Heme</keyword>
<dbReference type="VEuPathDB" id="VectorBase:AARA21_002929"/>
<keyword evidence="9" id="KW-1015">Disulfide bond</keyword>
<dbReference type="GO" id="GO:0020037">
    <property type="term" value="F:heme binding"/>
    <property type="evidence" value="ECO:0007669"/>
    <property type="project" value="InterPro"/>
</dbReference>
<dbReference type="InterPro" id="IPR010255">
    <property type="entry name" value="Haem_peroxidase_sf"/>
</dbReference>
<evidence type="ECO:0000313" key="12">
    <source>
        <dbReference type="Proteomes" id="UP000075840"/>
    </source>
</evidence>
<sequence>MNRHRWSISRVVWLVTFVFYRALINGLFRSLRRRCCGTNSITLRRLMASNDLGGTIFLKMKHYTVPLCLVILVCTSEALARSDGTRTNDLFAQGTDNATTSRLECPPESTCVRLLQCPDVDRMAIVRYLSRPPHLRPPTERRWESSHWPRCALMNGEFAGICCRMHPVIDTVGTKTTSLLSTLPYHEQEQLLRRAEKMAYHELETFLTHGGSAEEDTPATFHGEFPLSDDVLSSELVRQGLQDVLTWQAFNSISNGSAIEYFQRPKRCLVGPACDKGHSRYRRFDGRCNNIEPGGSLWGAAGYPMERLLPPAYGDGIWAPRIVSHTGRYLPSARKLSSTLFADLHHPHATCNVLFMQFGQFLAHDFSRNKPIKTKAKCCTEDGTGRVKDAFPGCMPIPVSSGDDFYSQHGVRCLHFMRSAVAPTRDCHSVGHGRQLSAVSHFIDGSAIYGTDSKQSHALRALEGGRLKSLFHRRFHNELPPLDHTKDACDPAAEMCFLTGDGRSNQLISLVAVHTLFLREHNRLARQLQKLNPHWSDRTLFQEARRIVIAQLQHIAYGEYLPRVVGPRYMSLYRLHLPVPGTYSEFYSPHTNPSVSSEFTVAAFRFGHSTVPSKLDLQDGPVETWLTFLNPTRFRERTFYDDLLWSLQRQPMQSVDELFSTSLTRFLNVKPGKQHGVDLAAINIQRGRDHAVRPYNDYRRLSGRPGAYSFDDFGPEVGSKLRGLYPHPDDVDLYVGGILEPPVDGGVVGETFAELIADQFAKFQRGDRYFYSNGPDTNPGHFTVPQLKEIQRVTLASLICANAGDPHQMHVVPDAFALPHEGNRPIDCTAPEIPRLDLSWWRD</sequence>
<protein>
    <submittedName>
        <fullName evidence="11">Uncharacterized protein</fullName>
    </submittedName>
</protein>
<dbReference type="FunFam" id="1.10.640.10:FF:000003">
    <property type="entry name" value="chorion peroxidase"/>
    <property type="match status" value="1"/>
</dbReference>
<dbReference type="InterPro" id="IPR037120">
    <property type="entry name" value="Haem_peroxidase_sf_animal"/>
</dbReference>
<evidence type="ECO:0000256" key="6">
    <source>
        <dbReference type="ARBA" id="ARBA00022729"/>
    </source>
</evidence>
<keyword evidence="8" id="KW-0408">Iron</keyword>
<dbReference type="InterPro" id="IPR019791">
    <property type="entry name" value="Haem_peroxidase_animal"/>
</dbReference>
<evidence type="ECO:0000256" key="4">
    <source>
        <dbReference type="ARBA" id="ARBA00022617"/>
    </source>
</evidence>
<dbReference type="SUPFAM" id="SSF48113">
    <property type="entry name" value="Heme-dependent peroxidases"/>
    <property type="match status" value="1"/>
</dbReference>
<dbReference type="PANTHER" id="PTHR11475:SF4">
    <property type="entry name" value="CHORION PEROXIDASE"/>
    <property type="match status" value="1"/>
</dbReference>
<keyword evidence="10" id="KW-0325">Glycoprotein</keyword>
<keyword evidence="5" id="KW-0479">Metal-binding</keyword>
<dbReference type="PANTHER" id="PTHR11475">
    <property type="entry name" value="OXIDASE/PEROXIDASE"/>
    <property type="match status" value="1"/>
</dbReference>
<keyword evidence="12" id="KW-1185">Reference proteome</keyword>
<dbReference type="PROSITE" id="PS50292">
    <property type="entry name" value="PEROXIDASE_3"/>
    <property type="match status" value="1"/>
</dbReference>
<dbReference type="AlphaFoldDB" id="A0A182I860"/>
<evidence type="ECO:0000256" key="8">
    <source>
        <dbReference type="ARBA" id="ARBA00023004"/>
    </source>
</evidence>